<keyword evidence="2" id="KW-1133">Transmembrane helix</keyword>
<evidence type="ECO:0000256" key="1">
    <source>
        <dbReference type="SAM" id="MobiDB-lite"/>
    </source>
</evidence>
<sequence length="343" mass="39645">MTGKKLLNAKILPALLLLFIFPAINIAQTVTVSAKLDSTLMVIGGQMDLTIEISQPENIQLAFPNISDTITKNIEVVRKSKPDTTLLENQRIAITQRYRITSFDSGLHYIPPLRFEYMDGELARRAETQSSALMVVNPFAEVDPSKGFFDIKLPFNLPFILSELWRFKYWILTILILGVLAYLGYYFYKKREIPVKELFFPPKPKEPPHILALKSLDKIKSEKLWQSGQIKSYYSQLTDTLRRYMEDRYNFPAMEQTSGEIMSALKYQEFPDKNLFHKIETVLSTADLAKFAKYEPLPDENDNCLISAYFFVNQTKEEPVPTREALEKELKEASSEEKQEERN</sequence>
<evidence type="ECO:0008006" key="5">
    <source>
        <dbReference type="Google" id="ProtNLM"/>
    </source>
</evidence>
<dbReference type="RefSeq" id="WP_079556707.1">
    <property type="nucleotide sequence ID" value="NZ_CP021904.1"/>
</dbReference>
<evidence type="ECO:0000313" key="3">
    <source>
        <dbReference type="EMBL" id="SKB64606.1"/>
    </source>
</evidence>
<feature type="region of interest" description="Disordered" evidence="1">
    <location>
        <begin position="318"/>
        <end position="343"/>
    </location>
</feature>
<dbReference type="STRING" id="889453.SAMN03080601_00921"/>
<dbReference type="Proteomes" id="UP000191055">
    <property type="component" value="Unassembled WGS sequence"/>
</dbReference>
<dbReference type="EMBL" id="FUYV01000004">
    <property type="protein sequence ID" value="SKB64606.1"/>
    <property type="molecule type" value="Genomic_DNA"/>
</dbReference>
<dbReference type="OrthoDB" id="9807384at2"/>
<dbReference type="AlphaFoldDB" id="A0A1T5CZ39"/>
<name>A0A1T5CZ39_9BACT</name>
<keyword evidence="2" id="KW-0812">Transmembrane</keyword>
<feature type="transmembrane region" description="Helical" evidence="2">
    <location>
        <begin position="169"/>
        <end position="188"/>
    </location>
</feature>
<protein>
    <recommendedName>
        <fullName evidence="5">Oxygen tolerance</fullName>
    </recommendedName>
</protein>
<evidence type="ECO:0000313" key="4">
    <source>
        <dbReference type="Proteomes" id="UP000191055"/>
    </source>
</evidence>
<proteinExistence type="predicted"/>
<accession>A0A1T5CZ39</accession>
<reference evidence="3 4" key="1">
    <citation type="submission" date="2017-02" db="EMBL/GenBank/DDBJ databases">
        <authorList>
            <person name="Peterson S.W."/>
        </authorList>
    </citation>
    <scope>NUCLEOTIDE SEQUENCE [LARGE SCALE GENOMIC DNA]</scope>
    <source>
        <strain evidence="3 4">DSM 24412</strain>
    </source>
</reference>
<evidence type="ECO:0000256" key="2">
    <source>
        <dbReference type="SAM" id="Phobius"/>
    </source>
</evidence>
<dbReference type="KEGG" id="asx:CDL62_15950"/>
<organism evidence="3 4">
    <name type="scientific">Alkalitalea saponilacus</name>
    <dbReference type="NCBI Taxonomy" id="889453"/>
    <lineage>
        <taxon>Bacteria</taxon>
        <taxon>Pseudomonadati</taxon>
        <taxon>Bacteroidota</taxon>
        <taxon>Bacteroidia</taxon>
        <taxon>Marinilabiliales</taxon>
        <taxon>Marinilabiliaceae</taxon>
        <taxon>Alkalitalea</taxon>
    </lineage>
</organism>
<keyword evidence="2" id="KW-0472">Membrane</keyword>
<gene>
    <name evidence="3" type="ORF">SAMN03080601_00921</name>
</gene>
<keyword evidence="4" id="KW-1185">Reference proteome</keyword>